<dbReference type="RefSeq" id="WP_132544834.1">
    <property type="nucleotide sequence ID" value="NZ_SLWY01000020.1"/>
</dbReference>
<reference evidence="4 5" key="1">
    <citation type="submission" date="2019-03" db="EMBL/GenBank/DDBJ databases">
        <title>Genomic Encyclopedia of Type Strains, Phase IV (KMG-IV): sequencing the most valuable type-strain genomes for metagenomic binning, comparative biology and taxonomic classification.</title>
        <authorList>
            <person name="Goeker M."/>
        </authorList>
    </citation>
    <scope>NUCLEOTIDE SEQUENCE [LARGE SCALE GENOMIC DNA]</scope>
    <source>
        <strain evidence="4 5">DSM 25287</strain>
    </source>
</reference>
<dbReference type="Proteomes" id="UP000295765">
    <property type="component" value="Unassembled WGS sequence"/>
</dbReference>
<accession>A0A4R2KZC0</accession>
<dbReference type="PROSITE" id="PS51866">
    <property type="entry name" value="MOP"/>
    <property type="match status" value="2"/>
</dbReference>
<evidence type="ECO:0000256" key="1">
    <source>
        <dbReference type="ARBA" id="ARBA00022505"/>
    </source>
</evidence>
<evidence type="ECO:0000313" key="5">
    <source>
        <dbReference type="Proteomes" id="UP000295765"/>
    </source>
</evidence>
<dbReference type="InterPro" id="IPR004606">
    <property type="entry name" value="Mop_domain"/>
</dbReference>
<dbReference type="SUPFAM" id="SSF50331">
    <property type="entry name" value="MOP-like"/>
    <property type="match status" value="2"/>
</dbReference>
<name>A0A4R2KZC0_9GAMM</name>
<dbReference type="PANTHER" id="PTHR30432">
    <property type="entry name" value="TRANSCRIPTIONAL REGULATOR MODE"/>
    <property type="match status" value="1"/>
</dbReference>
<dbReference type="NCBIfam" id="TIGR00638">
    <property type="entry name" value="Mop"/>
    <property type="match status" value="2"/>
</dbReference>
<dbReference type="AlphaFoldDB" id="A0A4R2KZC0"/>
<dbReference type="InterPro" id="IPR051815">
    <property type="entry name" value="Molybdate_resp_trans_reg"/>
</dbReference>
<dbReference type="InterPro" id="IPR005116">
    <property type="entry name" value="Transp-assoc_OB_typ1"/>
</dbReference>
<evidence type="ECO:0000256" key="2">
    <source>
        <dbReference type="PROSITE-ProRule" id="PRU01213"/>
    </source>
</evidence>
<gene>
    <name evidence="4" type="ORF">EV699_12051</name>
</gene>
<keyword evidence="1 2" id="KW-0500">Molybdenum</keyword>
<sequence>MQISARNQFAGTVSAVHRGAVNAEVTIAVNAADTVVATITNGAVDALGLAVGHAAVAVFKASSVLLGTGAPARLSARNVFAGRVVSVVEGPVSAEVTLATPAGLQVTATVTEVSARTLGLVPGAEAYALVKASSVLVGID</sequence>
<dbReference type="InterPro" id="IPR008995">
    <property type="entry name" value="Mo/tungstate-bd_C_term_dom"/>
</dbReference>
<evidence type="ECO:0000313" key="4">
    <source>
        <dbReference type="EMBL" id="TCO79273.1"/>
    </source>
</evidence>
<comment type="caution">
    <text evidence="4">The sequence shown here is derived from an EMBL/GenBank/DDBJ whole genome shotgun (WGS) entry which is preliminary data.</text>
</comment>
<evidence type="ECO:0000259" key="3">
    <source>
        <dbReference type="PROSITE" id="PS51866"/>
    </source>
</evidence>
<keyword evidence="5" id="KW-1185">Reference proteome</keyword>
<dbReference type="OrthoDB" id="9800709at2"/>
<dbReference type="GO" id="GO:0015689">
    <property type="term" value="P:molybdate ion transport"/>
    <property type="evidence" value="ECO:0007669"/>
    <property type="project" value="InterPro"/>
</dbReference>
<dbReference type="Gene3D" id="2.40.50.100">
    <property type="match status" value="2"/>
</dbReference>
<dbReference type="Pfam" id="PF03459">
    <property type="entry name" value="TOBE"/>
    <property type="match status" value="2"/>
</dbReference>
<feature type="domain" description="Mop" evidence="3">
    <location>
        <begin position="2"/>
        <end position="68"/>
    </location>
</feature>
<feature type="domain" description="Mop" evidence="3">
    <location>
        <begin position="73"/>
        <end position="139"/>
    </location>
</feature>
<dbReference type="PANTHER" id="PTHR30432:SF1">
    <property type="entry name" value="DNA-BINDING TRANSCRIPTIONAL DUAL REGULATOR MODE"/>
    <property type="match status" value="1"/>
</dbReference>
<organism evidence="4 5">
    <name type="scientific">Plasticicumulans lactativorans</name>
    <dbReference type="NCBI Taxonomy" id="1133106"/>
    <lineage>
        <taxon>Bacteria</taxon>
        <taxon>Pseudomonadati</taxon>
        <taxon>Pseudomonadota</taxon>
        <taxon>Gammaproteobacteria</taxon>
        <taxon>Candidatus Competibacteraceae</taxon>
        <taxon>Plasticicumulans</taxon>
    </lineage>
</organism>
<protein>
    <submittedName>
        <fullName evidence="4">Molybdate transport system regulatory protein</fullName>
    </submittedName>
</protein>
<dbReference type="EMBL" id="SLWY01000020">
    <property type="protein sequence ID" value="TCO79273.1"/>
    <property type="molecule type" value="Genomic_DNA"/>
</dbReference>
<proteinExistence type="predicted"/>